<evidence type="ECO:0000313" key="5">
    <source>
        <dbReference type="Proteomes" id="UP000092443"/>
    </source>
</evidence>
<sequence>MSKRSGSWVRKNDTTMVKRSFKSLSSHNTPLSMNVKNLNMNNAHITLHHVNHNHNNNVIHKMSIKSPKSPFNKIIERFVQSIVQANDSSNFDNSFEVKDIQCTRSSRQENRCVTSKSDKELMRFAREFEICQINSGSNRSTPKTSPYLCRKAKAFYENLFIRASSSRESSPKPANNDTRRVNACGNDDSNEMSPLAFHRTYSERSSSRSAKVLQLFVNKKVANKNNCNAISSSHHSPVLMRAQVESDFVDCSNTEGYVEYQDDEISLNDSNCSSSSYELHPPLLPTFKVTPSKYMGRRSQGATTELAQFLRCSFHAKRANIAHLRRSLSDTNNFQNVNFNIKLQKSPPPFPCLSTQKQILANTTYDHHRENTATHNCSSNSNTSPFRRRWGQSLLRLSSPSKETLQNKSHSVTFVHRAASMTTTTNDVFTKNLLGVNGDEYHKQEDNNSVPSRRVGPVSSWAISFEQLLEDTAGLKAFAEFLKLEYSAENIFFWTACERYRLLENESERVEQAKNIFYKHLANGSSEPVNVDSQARNLSEGTLDSAQRDVFAPAQKQIFNLMKFDSYPRFIRSNLYRSCLQAEEKGEPLPLSGDNLDELFKIGFLPTNSSKLKKSASNAEDRRRKSLLPWHRKTRSKSRERIDDMNQRSIEATSTNLTNATNTLLVPPSKIPLVVGSSLRHSSINDFQSSRSSVSSLDNLPILPLDTACALCRVKFTDGATTMVQTKSGETVGQLVERLLEKRGIRYRSYDVVIKGNNRSIDLQASTQEIAGKEIEVEQRAAFKLDLPNPKVISVKSKPKKLLYEVVKPILSKYNYEIQAVEVLRRDTQEKIDLMQPVTAVDGQRLQVVPMQGAKSEQSNYLNDEIAKKLNTNQQKSITYPAAIISQQAANIVASRKGINISTKIANNLPQSNIKEITNKIFKDVMQKNQPETKPLTQATDQISLKSDGCNSNSSSLFELTCGKPDSTSGLPLQVKRTSTSSQHSTDINPTNTNIKKPIIAKLKAGVKLQVTERVNENQEHIPESPKKEQQSLRAEVQKLSDLIIEQPKSEKDLSAQLRQMRANLFTVAKNNLPTSVTNCEDALRFVEKPQPVPRLSITSKAKPTVIIPAKGSAENTRQVTDNVEDPYIANKDPPPLPPKPKVLPTKPSNWGVNIANMNKATSPTN</sequence>
<protein>
    <submittedName>
        <fullName evidence="6">Regulator of G-protein signaling loco-like isoform X1</fullName>
    </submittedName>
</protein>
<dbReference type="InterPro" id="IPR046995">
    <property type="entry name" value="RGS10/12/14-like"/>
</dbReference>
<dbReference type="SMART" id="SM00315">
    <property type="entry name" value="RGS"/>
    <property type="match status" value="1"/>
</dbReference>
<dbReference type="PANTHER" id="PTHR45945">
    <property type="entry name" value="REGULATOR OF G-PROTEIN SIGNALING LOCO"/>
    <property type="match status" value="1"/>
</dbReference>
<dbReference type="InterPro" id="IPR044926">
    <property type="entry name" value="RGS_subdomain_2"/>
</dbReference>
<dbReference type="InterPro" id="IPR003116">
    <property type="entry name" value="RBD_dom"/>
</dbReference>
<feature type="region of interest" description="Disordered" evidence="2">
    <location>
        <begin position="166"/>
        <end position="187"/>
    </location>
</feature>
<dbReference type="InterPro" id="IPR029071">
    <property type="entry name" value="Ubiquitin-like_domsf"/>
</dbReference>
<dbReference type="SUPFAM" id="SSF54236">
    <property type="entry name" value="Ubiquitin-like"/>
    <property type="match status" value="2"/>
</dbReference>
<feature type="domain" description="RBD" evidence="4">
    <location>
        <begin position="781"/>
        <end position="851"/>
    </location>
</feature>
<dbReference type="PANTHER" id="PTHR45945:SF3">
    <property type="entry name" value="REGULATOR OF G-PROTEIN SIGNALING LOCO"/>
    <property type="match status" value="1"/>
</dbReference>
<accession>A0A9C5ZCU3</accession>
<dbReference type="Proteomes" id="UP000092443">
    <property type="component" value="Unplaced"/>
</dbReference>
<feature type="compositionally biased region" description="Basic and acidic residues" evidence="2">
    <location>
        <begin position="637"/>
        <end position="646"/>
    </location>
</feature>
<evidence type="ECO:0000259" key="3">
    <source>
        <dbReference type="PROSITE" id="PS50132"/>
    </source>
</evidence>
<dbReference type="GO" id="GO:0005886">
    <property type="term" value="C:plasma membrane"/>
    <property type="evidence" value="ECO:0007669"/>
    <property type="project" value="TreeGrafter"/>
</dbReference>
<dbReference type="InterPro" id="IPR036305">
    <property type="entry name" value="RGS_sf"/>
</dbReference>
<evidence type="ECO:0000256" key="2">
    <source>
        <dbReference type="SAM" id="MobiDB-lite"/>
    </source>
</evidence>
<evidence type="ECO:0000259" key="4">
    <source>
        <dbReference type="PROSITE" id="PS50898"/>
    </source>
</evidence>
<keyword evidence="1" id="KW-0343">GTPase activation</keyword>
<dbReference type="InterPro" id="IPR016137">
    <property type="entry name" value="RGS"/>
</dbReference>
<dbReference type="PROSITE" id="PS50132">
    <property type="entry name" value="RGS"/>
    <property type="match status" value="1"/>
</dbReference>
<dbReference type="InterPro" id="IPR024066">
    <property type="entry name" value="RGS_subdom1/3"/>
</dbReference>
<dbReference type="RefSeq" id="XP_037891972.1">
    <property type="nucleotide sequence ID" value="XM_038036044.1"/>
</dbReference>
<evidence type="ECO:0000256" key="1">
    <source>
        <dbReference type="ARBA" id="ARBA00022468"/>
    </source>
</evidence>
<dbReference type="Pfam" id="PF02196">
    <property type="entry name" value="RBD"/>
    <property type="match status" value="1"/>
</dbReference>
<reference evidence="6" key="1">
    <citation type="submission" date="2025-08" db="UniProtKB">
        <authorList>
            <consortium name="RefSeq"/>
        </authorList>
    </citation>
    <scope>IDENTIFICATION</scope>
    <source>
        <tissue evidence="6">Whole body pupa</tissue>
    </source>
</reference>
<name>A0A9C5ZCU3_9MUSC</name>
<dbReference type="AlphaFoldDB" id="A0A9C5ZCU3"/>
<dbReference type="Gene3D" id="3.10.20.90">
    <property type="entry name" value="Phosphatidylinositol 3-kinase Catalytic Subunit, Chain A, domain 1"/>
    <property type="match status" value="2"/>
</dbReference>
<proteinExistence type="predicted"/>
<dbReference type="GO" id="GO:0005737">
    <property type="term" value="C:cytoplasm"/>
    <property type="evidence" value="ECO:0007669"/>
    <property type="project" value="TreeGrafter"/>
</dbReference>
<dbReference type="GO" id="GO:0005096">
    <property type="term" value="F:GTPase activator activity"/>
    <property type="evidence" value="ECO:0007669"/>
    <property type="project" value="UniProtKB-KW"/>
</dbReference>
<feature type="region of interest" description="Disordered" evidence="2">
    <location>
        <begin position="611"/>
        <end position="646"/>
    </location>
</feature>
<dbReference type="Gene3D" id="1.10.196.10">
    <property type="match status" value="1"/>
</dbReference>
<dbReference type="GO" id="GO:0008277">
    <property type="term" value="P:regulation of G protein-coupled receptor signaling pathway"/>
    <property type="evidence" value="ECO:0007669"/>
    <property type="project" value="TreeGrafter"/>
</dbReference>
<dbReference type="Gene3D" id="1.10.167.10">
    <property type="entry name" value="Regulator of G-protein Signalling 4, domain 2"/>
    <property type="match status" value="1"/>
</dbReference>
<feature type="compositionally biased region" description="Polar residues" evidence="2">
    <location>
        <begin position="166"/>
        <end position="176"/>
    </location>
</feature>
<keyword evidence="5" id="KW-1185">Reference proteome</keyword>
<dbReference type="FunFam" id="1.10.167.10:FF:000001">
    <property type="entry name" value="Putative regulator of g-protein signaling 12"/>
    <property type="match status" value="1"/>
</dbReference>
<evidence type="ECO:0000313" key="6">
    <source>
        <dbReference type="RefSeq" id="XP_037891972.1"/>
    </source>
</evidence>
<feature type="region of interest" description="Disordered" evidence="2">
    <location>
        <begin position="1124"/>
        <end position="1166"/>
    </location>
</feature>
<feature type="compositionally biased region" description="Basic residues" evidence="2">
    <location>
        <begin position="624"/>
        <end position="636"/>
    </location>
</feature>
<feature type="region of interest" description="Disordered" evidence="2">
    <location>
        <begin position="968"/>
        <end position="993"/>
    </location>
</feature>
<dbReference type="GO" id="GO:0007165">
    <property type="term" value="P:signal transduction"/>
    <property type="evidence" value="ECO:0007669"/>
    <property type="project" value="InterPro"/>
</dbReference>
<dbReference type="Pfam" id="PF00615">
    <property type="entry name" value="RGS"/>
    <property type="match status" value="1"/>
</dbReference>
<dbReference type="PRINTS" id="PR01301">
    <property type="entry name" value="RGSPROTEIN"/>
</dbReference>
<dbReference type="CDD" id="cd17067">
    <property type="entry name" value="RBD2_RGS12_like"/>
    <property type="match status" value="1"/>
</dbReference>
<dbReference type="GeneID" id="119638928"/>
<feature type="domain" description="RGS" evidence="3">
    <location>
        <begin position="464"/>
        <end position="580"/>
    </location>
</feature>
<feature type="compositionally biased region" description="Pro residues" evidence="2">
    <location>
        <begin position="1133"/>
        <end position="1142"/>
    </location>
</feature>
<organism evidence="5 6">
    <name type="scientific">Glossina fuscipes</name>
    <dbReference type="NCBI Taxonomy" id="7396"/>
    <lineage>
        <taxon>Eukaryota</taxon>
        <taxon>Metazoa</taxon>
        <taxon>Ecdysozoa</taxon>
        <taxon>Arthropoda</taxon>
        <taxon>Hexapoda</taxon>
        <taxon>Insecta</taxon>
        <taxon>Pterygota</taxon>
        <taxon>Neoptera</taxon>
        <taxon>Endopterygota</taxon>
        <taxon>Diptera</taxon>
        <taxon>Brachycera</taxon>
        <taxon>Muscomorpha</taxon>
        <taxon>Hippoboscoidea</taxon>
        <taxon>Glossinidae</taxon>
        <taxon>Glossina</taxon>
    </lineage>
</organism>
<dbReference type="GO" id="GO:0005634">
    <property type="term" value="C:nucleus"/>
    <property type="evidence" value="ECO:0007669"/>
    <property type="project" value="TreeGrafter"/>
</dbReference>
<dbReference type="PROSITE" id="PS50898">
    <property type="entry name" value="RBD"/>
    <property type="match status" value="2"/>
</dbReference>
<gene>
    <name evidence="6" type="primary">LOC119638928</name>
</gene>
<dbReference type="SUPFAM" id="SSF48097">
    <property type="entry name" value="Regulator of G-protein signaling, RGS"/>
    <property type="match status" value="1"/>
</dbReference>
<dbReference type="SMART" id="SM00455">
    <property type="entry name" value="RBD"/>
    <property type="match status" value="2"/>
</dbReference>
<feature type="compositionally biased region" description="Polar residues" evidence="2">
    <location>
        <begin position="1149"/>
        <end position="1166"/>
    </location>
</feature>
<feature type="domain" description="RBD" evidence="4">
    <location>
        <begin position="710"/>
        <end position="780"/>
    </location>
</feature>
<dbReference type="CDD" id="cd01817">
    <property type="entry name" value="RBD1_RGS12_like"/>
    <property type="match status" value="1"/>
</dbReference>
<dbReference type="KEGG" id="gfs:119638928"/>